<evidence type="ECO:0000256" key="2">
    <source>
        <dbReference type="SAM" id="MobiDB-lite"/>
    </source>
</evidence>
<reference evidence="4 5" key="1">
    <citation type="submission" date="2020-08" db="EMBL/GenBank/DDBJ databases">
        <title>Sequencing the genomes of 1000 actinobacteria strains.</title>
        <authorList>
            <person name="Klenk H.-P."/>
        </authorList>
    </citation>
    <scope>NUCLEOTIDE SEQUENCE [LARGE SCALE GENOMIC DNA]</scope>
    <source>
        <strain evidence="4 5">DSM 44598</strain>
    </source>
</reference>
<dbReference type="InterPro" id="IPR014729">
    <property type="entry name" value="Rossmann-like_a/b/a_fold"/>
</dbReference>
<dbReference type="InterPro" id="IPR006015">
    <property type="entry name" value="Universal_stress_UspA"/>
</dbReference>
<dbReference type="Proteomes" id="UP000579647">
    <property type="component" value="Unassembled WGS sequence"/>
</dbReference>
<dbReference type="PANTHER" id="PTHR46268:SF6">
    <property type="entry name" value="UNIVERSAL STRESS PROTEIN UP12"/>
    <property type="match status" value="1"/>
</dbReference>
<feature type="region of interest" description="Disordered" evidence="2">
    <location>
        <begin position="190"/>
        <end position="219"/>
    </location>
</feature>
<dbReference type="PANTHER" id="PTHR46268">
    <property type="entry name" value="STRESS RESPONSE PROTEIN NHAX"/>
    <property type="match status" value="1"/>
</dbReference>
<name>A0A840W7H0_9ACTN</name>
<gene>
    <name evidence="4" type="ORF">HNR07_003129</name>
</gene>
<evidence type="ECO:0000313" key="4">
    <source>
        <dbReference type="EMBL" id="MBB5491992.1"/>
    </source>
</evidence>
<dbReference type="EMBL" id="JACHDO010000001">
    <property type="protein sequence ID" value="MBB5491992.1"/>
    <property type="molecule type" value="Genomic_DNA"/>
</dbReference>
<organism evidence="4 5">
    <name type="scientific">Nocardiopsis metallicus</name>
    <dbReference type="NCBI Taxonomy" id="179819"/>
    <lineage>
        <taxon>Bacteria</taxon>
        <taxon>Bacillati</taxon>
        <taxon>Actinomycetota</taxon>
        <taxon>Actinomycetes</taxon>
        <taxon>Streptosporangiales</taxon>
        <taxon>Nocardiopsidaceae</taxon>
        <taxon>Nocardiopsis</taxon>
    </lineage>
</organism>
<dbReference type="PRINTS" id="PR01438">
    <property type="entry name" value="UNVRSLSTRESS"/>
</dbReference>
<evidence type="ECO:0000313" key="5">
    <source>
        <dbReference type="Proteomes" id="UP000579647"/>
    </source>
</evidence>
<proteinExistence type="inferred from homology"/>
<dbReference type="RefSeq" id="WP_281386696.1">
    <property type="nucleotide sequence ID" value="NZ_BAAAKM010000015.1"/>
</dbReference>
<accession>A0A840W7H0</accession>
<dbReference type="SUPFAM" id="SSF52402">
    <property type="entry name" value="Adenine nucleotide alpha hydrolases-like"/>
    <property type="match status" value="2"/>
</dbReference>
<feature type="compositionally biased region" description="Basic and acidic residues" evidence="2">
    <location>
        <begin position="190"/>
        <end position="200"/>
    </location>
</feature>
<dbReference type="Pfam" id="PF00582">
    <property type="entry name" value="Usp"/>
    <property type="match status" value="2"/>
</dbReference>
<protein>
    <submittedName>
        <fullName evidence="4">Nucleotide-binding universal stress UspA family protein</fullName>
    </submittedName>
</protein>
<dbReference type="Gene3D" id="3.40.50.620">
    <property type="entry name" value="HUPs"/>
    <property type="match status" value="2"/>
</dbReference>
<dbReference type="AlphaFoldDB" id="A0A840W7H0"/>
<evidence type="ECO:0000256" key="1">
    <source>
        <dbReference type="ARBA" id="ARBA00008791"/>
    </source>
</evidence>
<feature type="domain" description="UspA" evidence="3">
    <location>
        <begin position="8"/>
        <end position="141"/>
    </location>
</feature>
<keyword evidence="5" id="KW-1185">Reference proteome</keyword>
<evidence type="ECO:0000259" key="3">
    <source>
        <dbReference type="Pfam" id="PF00582"/>
    </source>
</evidence>
<comment type="caution">
    <text evidence="4">The sequence shown here is derived from an EMBL/GenBank/DDBJ whole genome shotgun (WGS) entry which is preliminary data.</text>
</comment>
<sequence length="219" mass="23734">MTPRTRGAIVAAYNGSPSSERALDWAADEARRRGLPLRVVYAFTWPLHHSLPRGLPGFDVDEYARRVIDRARHRALERVPGLEVETERFTAEPEPMLLLETHTAHTLVVGAGRMKAVDTVLPGSMAMALLVAASCPVVVVPEREPGPVLGRVMVGVDGSDQAGEALEWAFAEADTREAVLRAVSVYQEGERRSLRMREHPGGNGPARSGSPGVDTREAG</sequence>
<feature type="domain" description="UspA" evidence="3">
    <location>
        <begin position="151"/>
        <end position="190"/>
    </location>
</feature>
<comment type="similarity">
    <text evidence="1">Belongs to the universal stress protein A family.</text>
</comment>
<dbReference type="InterPro" id="IPR006016">
    <property type="entry name" value="UspA"/>
</dbReference>